<dbReference type="Proteomes" id="UP000092668">
    <property type="component" value="Unassembled WGS sequence"/>
</dbReference>
<dbReference type="Gene3D" id="1.10.10.10">
    <property type="entry name" value="Winged helix-like DNA-binding domain superfamily/Winged helix DNA-binding domain"/>
    <property type="match status" value="1"/>
</dbReference>
<gene>
    <name evidence="3" type="ORF">ACT18_08425</name>
</gene>
<dbReference type="EMBL" id="LFOE01000008">
    <property type="protein sequence ID" value="OBY32288.1"/>
    <property type="molecule type" value="Genomic_DNA"/>
</dbReference>
<organism evidence="3 4">
    <name type="scientific">Mycolicibacter kumamotonensis</name>
    <dbReference type="NCBI Taxonomy" id="354243"/>
    <lineage>
        <taxon>Bacteria</taxon>
        <taxon>Bacillati</taxon>
        <taxon>Actinomycetota</taxon>
        <taxon>Actinomycetes</taxon>
        <taxon>Mycobacteriales</taxon>
        <taxon>Mycobacteriaceae</taxon>
        <taxon>Mycolicibacter</taxon>
    </lineage>
</organism>
<dbReference type="PANTHER" id="PTHR43252:SF4">
    <property type="entry name" value="TRANSCRIPTIONAL REGULATORY PROTEIN"/>
    <property type="match status" value="1"/>
</dbReference>
<reference evidence="3 4" key="1">
    <citation type="submission" date="2015-06" db="EMBL/GenBank/DDBJ databases">
        <title>Genome sequence of Mycobacterium kumamotonense strain Roo.</title>
        <authorList>
            <person name="Greninger A.L."/>
            <person name="Cunningham G."/>
            <person name="Miller S."/>
        </authorList>
    </citation>
    <scope>NUCLEOTIDE SEQUENCE [LARGE SCALE GENOMIC DNA]</scope>
    <source>
        <strain evidence="3 4">Roo</strain>
    </source>
</reference>
<protein>
    <submittedName>
        <fullName evidence="3">PadR family transcriptional regulator</fullName>
    </submittedName>
</protein>
<evidence type="ECO:0000313" key="3">
    <source>
        <dbReference type="EMBL" id="OBY32288.1"/>
    </source>
</evidence>
<accession>A0A1B8SHU7</accession>
<name>A0A1B8SHU7_9MYCO</name>
<dbReference type="PANTHER" id="PTHR43252">
    <property type="entry name" value="TRANSCRIPTIONAL REGULATOR YQJI"/>
    <property type="match status" value="1"/>
</dbReference>
<evidence type="ECO:0000259" key="1">
    <source>
        <dbReference type="Pfam" id="PF03551"/>
    </source>
</evidence>
<evidence type="ECO:0000313" key="4">
    <source>
        <dbReference type="Proteomes" id="UP000092668"/>
    </source>
</evidence>
<feature type="domain" description="Transcription regulator PadR C-terminal" evidence="2">
    <location>
        <begin position="101"/>
        <end position="182"/>
    </location>
</feature>
<dbReference type="Gene3D" id="6.10.140.190">
    <property type="match status" value="1"/>
</dbReference>
<dbReference type="STRING" id="354243.BST28_06920"/>
<dbReference type="SUPFAM" id="SSF46785">
    <property type="entry name" value="Winged helix' DNA-binding domain"/>
    <property type="match status" value="1"/>
</dbReference>
<proteinExistence type="predicted"/>
<comment type="caution">
    <text evidence="3">The sequence shown here is derived from an EMBL/GenBank/DDBJ whole genome shotgun (WGS) entry which is preliminary data.</text>
</comment>
<dbReference type="RefSeq" id="WP_065287876.1">
    <property type="nucleotide sequence ID" value="NZ_LFOE01000008.1"/>
</dbReference>
<dbReference type="Pfam" id="PF03551">
    <property type="entry name" value="PadR"/>
    <property type="match status" value="1"/>
</dbReference>
<dbReference type="PATRIC" id="fig|354243.3.peg.1758"/>
<feature type="domain" description="Transcription regulator PadR N-terminal" evidence="1">
    <location>
        <begin position="7"/>
        <end position="80"/>
    </location>
</feature>
<dbReference type="OrthoDB" id="3186544at2"/>
<dbReference type="Pfam" id="PF10400">
    <property type="entry name" value="Vir_act_alpha_C"/>
    <property type="match status" value="1"/>
</dbReference>
<dbReference type="AlphaFoldDB" id="A0A1B8SHU7"/>
<dbReference type="InterPro" id="IPR018309">
    <property type="entry name" value="Tscrpt_reg_PadR_C"/>
</dbReference>
<evidence type="ECO:0000259" key="2">
    <source>
        <dbReference type="Pfam" id="PF10400"/>
    </source>
</evidence>
<dbReference type="InterPro" id="IPR005149">
    <property type="entry name" value="Tscrpt_reg_PadR_N"/>
</dbReference>
<dbReference type="InterPro" id="IPR036390">
    <property type="entry name" value="WH_DNA-bd_sf"/>
</dbReference>
<sequence length="182" mass="20340">MALPHAILVSLREQAGSGYELASRFDRSIGYFWSATHQQIYRTLRTMEADGWVQATEVAQRGRPDKRVYTVAEAGRTELARWIAAPLAGRGNSLVDNRLRELAVKVRGACYGDATAVREQAISLRAERSARLDVYRALEKRQFPDPAALSGSALHQYLVLRGGIRAEQSAIDWLDEVEEALR</sequence>
<keyword evidence="4" id="KW-1185">Reference proteome</keyword>
<dbReference type="InterPro" id="IPR036388">
    <property type="entry name" value="WH-like_DNA-bd_sf"/>
</dbReference>